<evidence type="ECO:0000313" key="2">
    <source>
        <dbReference type="Proteomes" id="UP000314294"/>
    </source>
</evidence>
<gene>
    <name evidence="1" type="ORF">EYF80_061240</name>
</gene>
<keyword evidence="2" id="KW-1185">Reference proteome</keyword>
<dbReference type="AlphaFoldDB" id="A0A4Z2EIF5"/>
<comment type="caution">
    <text evidence="1">The sequence shown here is derived from an EMBL/GenBank/DDBJ whole genome shotgun (WGS) entry which is preliminary data.</text>
</comment>
<proteinExistence type="predicted"/>
<reference evidence="1 2" key="1">
    <citation type="submission" date="2019-03" db="EMBL/GenBank/DDBJ databases">
        <title>First draft genome of Liparis tanakae, snailfish: a comprehensive survey of snailfish specific genes.</title>
        <authorList>
            <person name="Kim W."/>
            <person name="Song I."/>
            <person name="Jeong J.-H."/>
            <person name="Kim D."/>
            <person name="Kim S."/>
            <person name="Ryu S."/>
            <person name="Song J.Y."/>
            <person name="Lee S.K."/>
        </authorList>
    </citation>
    <scope>NUCLEOTIDE SEQUENCE [LARGE SCALE GENOMIC DNA]</scope>
    <source>
        <tissue evidence="1">Muscle</tissue>
    </source>
</reference>
<dbReference type="Proteomes" id="UP000314294">
    <property type="component" value="Unassembled WGS sequence"/>
</dbReference>
<accession>A0A4Z2EIF5</accession>
<organism evidence="1 2">
    <name type="scientific">Liparis tanakae</name>
    <name type="common">Tanaka's snailfish</name>
    <dbReference type="NCBI Taxonomy" id="230148"/>
    <lineage>
        <taxon>Eukaryota</taxon>
        <taxon>Metazoa</taxon>
        <taxon>Chordata</taxon>
        <taxon>Craniata</taxon>
        <taxon>Vertebrata</taxon>
        <taxon>Euteleostomi</taxon>
        <taxon>Actinopterygii</taxon>
        <taxon>Neopterygii</taxon>
        <taxon>Teleostei</taxon>
        <taxon>Neoteleostei</taxon>
        <taxon>Acanthomorphata</taxon>
        <taxon>Eupercaria</taxon>
        <taxon>Perciformes</taxon>
        <taxon>Cottioidei</taxon>
        <taxon>Cottales</taxon>
        <taxon>Liparidae</taxon>
        <taxon>Liparis</taxon>
    </lineage>
</organism>
<evidence type="ECO:0000313" key="1">
    <source>
        <dbReference type="EMBL" id="TNN28613.1"/>
    </source>
</evidence>
<name>A0A4Z2EIF5_9TELE</name>
<protein>
    <submittedName>
        <fullName evidence="1">Uncharacterized protein</fullName>
    </submittedName>
</protein>
<dbReference type="EMBL" id="SRLO01006683">
    <property type="protein sequence ID" value="TNN28613.1"/>
    <property type="molecule type" value="Genomic_DNA"/>
</dbReference>
<sequence length="79" mass="9439">MDHQTEPPRRTTYVDRNLGRLCDYNVIHNVSRDFHFSSNHGDIGGGVLRSSVCERWRRKRRKSKVVYQLSRLLRPRVMK</sequence>